<protein>
    <submittedName>
        <fullName evidence="4">Beta-aspartyl-dipeptidase (Metallo-type)</fullName>
        <ecNumber evidence="4">3.4.19.-</ecNumber>
    </submittedName>
</protein>
<comment type="similarity">
    <text evidence="2">Belongs to the metallo-dependent hydrolases superfamily. Phosphotriesterase family.</text>
</comment>
<gene>
    <name evidence="4" type="ORF">BJY14_007928</name>
</gene>
<dbReference type="Proteomes" id="UP000529783">
    <property type="component" value="Unassembled WGS sequence"/>
</dbReference>
<dbReference type="InterPro" id="IPR050378">
    <property type="entry name" value="Metallo-dep_Hydrolases_sf"/>
</dbReference>
<dbReference type="EMBL" id="JACCBA010000001">
    <property type="protein sequence ID" value="NYD51945.1"/>
    <property type="molecule type" value="Genomic_DNA"/>
</dbReference>
<keyword evidence="5" id="KW-1185">Reference proteome</keyword>
<evidence type="ECO:0000313" key="5">
    <source>
        <dbReference type="Proteomes" id="UP000529783"/>
    </source>
</evidence>
<reference evidence="4 5" key="1">
    <citation type="submission" date="2020-07" db="EMBL/GenBank/DDBJ databases">
        <title>Sequencing the genomes of 1000 actinobacteria strains.</title>
        <authorList>
            <person name="Klenk H.-P."/>
        </authorList>
    </citation>
    <scope>NUCLEOTIDE SEQUENCE [LARGE SCALE GENOMIC DNA]</scope>
    <source>
        <strain evidence="4 5">DSM 40398</strain>
    </source>
</reference>
<dbReference type="PROSITE" id="PS51347">
    <property type="entry name" value="PHOSPHOTRIESTERASE_2"/>
    <property type="match status" value="1"/>
</dbReference>
<dbReference type="SUPFAM" id="SSF51556">
    <property type="entry name" value="Metallo-dependent hydrolases"/>
    <property type="match status" value="1"/>
</dbReference>
<dbReference type="Gene3D" id="2.30.40.10">
    <property type="entry name" value="Urease, subunit C, domain 1"/>
    <property type="match status" value="1"/>
</dbReference>
<evidence type="ECO:0000256" key="1">
    <source>
        <dbReference type="ARBA" id="ARBA00001947"/>
    </source>
</evidence>
<dbReference type="PANTHER" id="PTHR11647:SF1">
    <property type="entry name" value="COLLAPSIN RESPONSE MEDIATOR PROTEIN"/>
    <property type="match status" value="1"/>
</dbReference>
<comment type="caution">
    <text evidence="4">The sequence shown here is derived from an EMBL/GenBank/DDBJ whole genome shotgun (WGS) entry which is preliminary data.</text>
</comment>
<dbReference type="GO" id="GO:0008270">
    <property type="term" value="F:zinc ion binding"/>
    <property type="evidence" value="ECO:0007669"/>
    <property type="project" value="InterPro"/>
</dbReference>
<accession>A0A7Y9EQ76</accession>
<sequence>MSELFVVRNAHVFAPEDLGVRDILCAGGRIVALEPELDVGTLTVPALDADGRRVVPGMVDGHVHIIGGGGGEGYDSRIPELWAGELAAAGITTVVAPPGLDMVTKNLEGLLAKTYALENEGLSAYMMVGGFQRPFRTVTGSLRRDIYTIKKIIGVKIALGETRASRFRKRELVELAARLHWLSGFTGKACLLHAHLGEAEHPAAQLVHTMRTSGVPPHRFQATHCNFTPDTMQAAEEVARHGGYVDFNPILTPEFGHPWAVSVVPAILRSLAAGIDDRLVTMTTDGNASVPMLLADGTRGAYEKSLNWLWRAVVDLVREGVALPRALSFVTVNPARALGLESRKGHIRVGADADLVVIGSDMAIEHVIARGRHLVDGGRPAIMSLYEPGRHSVAIG</sequence>
<dbReference type="SUPFAM" id="SSF51338">
    <property type="entry name" value="Composite domain of metallo-dependent hydrolases"/>
    <property type="match status" value="1"/>
</dbReference>
<dbReference type="InterPro" id="IPR001559">
    <property type="entry name" value="Phosphotriesterase"/>
</dbReference>
<dbReference type="EC" id="3.4.19.-" evidence="4"/>
<dbReference type="InterPro" id="IPR032466">
    <property type="entry name" value="Metal_Hydrolase"/>
</dbReference>
<dbReference type="InterPro" id="IPR011059">
    <property type="entry name" value="Metal-dep_hydrolase_composite"/>
</dbReference>
<dbReference type="Pfam" id="PF01979">
    <property type="entry name" value="Amidohydro_1"/>
    <property type="match status" value="1"/>
</dbReference>
<dbReference type="InterPro" id="IPR006680">
    <property type="entry name" value="Amidohydro-rel"/>
</dbReference>
<organism evidence="4 5">
    <name type="scientific">Actinomadura luteofluorescens</name>
    <dbReference type="NCBI Taxonomy" id="46163"/>
    <lineage>
        <taxon>Bacteria</taxon>
        <taxon>Bacillati</taxon>
        <taxon>Actinomycetota</taxon>
        <taxon>Actinomycetes</taxon>
        <taxon>Streptosporangiales</taxon>
        <taxon>Thermomonosporaceae</taxon>
        <taxon>Actinomadura</taxon>
    </lineage>
</organism>
<proteinExistence type="inferred from homology"/>
<comment type="cofactor">
    <cofactor evidence="1">
        <name>Zn(2+)</name>
        <dbReference type="ChEBI" id="CHEBI:29105"/>
    </cofactor>
</comment>
<dbReference type="GO" id="GO:0016810">
    <property type="term" value="F:hydrolase activity, acting on carbon-nitrogen (but not peptide) bonds"/>
    <property type="evidence" value="ECO:0007669"/>
    <property type="project" value="InterPro"/>
</dbReference>
<dbReference type="PANTHER" id="PTHR11647">
    <property type="entry name" value="HYDRANTOINASE/DIHYDROPYRIMIDINASE FAMILY MEMBER"/>
    <property type="match status" value="1"/>
</dbReference>
<feature type="modified residue" description="N6-carboxylysine" evidence="2">
    <location>
        <position position="156"/>
    </location>
</feature>
<evidence type="ECO:0000313" key="4">
    <source>
        <dbReference type="EMBL" id="NYD51945.1"/>
    </source>
</evidence>
<dbReference type="Gene3D" id="3.20.20.140">
    <property type="entry name" value="Metal-dependent hydrolases"/>
    <property type="match status" value="1"/>
</dbReference>
<dbReference type="RefSeq" id="WP_179848225.1">
    <property type="nucleotide sequence ID" value="NZ_JACCBA010000001.1"/>
</dbReference>
<evidence type="ECO:0000259" key="3">
    <source>
        <dbReference type="Pfam" id="PF01979"/>
    </source>
</evidence>
<name>A0A7Y9EQ76_9ACTN</name>
<keyword evidence="4" id="KW-0378">Hydrolase</keyword>
<evidence type="ECO:0000256" key="2">
    <source>
        <dbReference type="PROSITE-ProRule" id="PRU00679"/>
    </source>
</evidence>
<dbReference type="AlphaFoldDB" id="A0A7Y9EQ76"/>
<feature type="domain" description="Amidohydrolase-related" evidence="3">
    <location>
        <begin position="231"/>
        <end position="372"/>
    </location>
</feature>